<name>A0A8H5KAG8_9HYPO</name>
<dbReference type="EMBL" id="JAAOAR010001227">
    <property type="protein sequence ID" value="KAF5569552.1"/>
    <property type="molecule type" value="Genomic_DNA"/>
</dbReference>
<comment type="caution">
    <text evidence="3">The sequence shown here is derived from an EMBL/GenBank/DDBJ whole genome shotgun (WGS) entry which is preliminary data.</text>
</comment>
<evidence type="ECO:0000259" key="1">
    <source>
        <dbReference type="Pfam" id="PF11558"/>
    </source>
</evidence>
<dbReference type="InterPro" id="IPR038305">
    <property type="entry name" value="HeLo_sf"/>
</dbReference>
<dbReference type="AlphaFoldDB" id="A0A8H5KAG8"/>
<dbReference type="PANTHER" id="PTHR37542:SF3">
    <property type="entry name" value="PRION-INHIBITION AND PROPAGATION HELO DOMAIN-CONTAINING PROTEIN"/>
    <property type="match status" value="1"/>
</dbReference>
<evidence type="ECO:0000259" key="2">
    <source>
        <dbReference type="Pfam" id="PF14479"/>
    </source>
</evidence>
<dbReference type="Pfam" id="PF14479">
    <property type="entry name" value="HeLo"/>
    <property type="match status" value="1"/>
</dbReference>
<accession>A0A8H5KAG8</accession>
<keyword evidence="3" id="KW-0640">Prion</keyword>
<proteinExistence type="predicted"/>
<gene>
    <name evidence="3" type="ORF">FPANT_13910</name>
</gene>
<feature type="domain" description="Prion-inhibition and propagation HeLo" evidence="2">
    <location>
        <begin position="6"/>
        <end position="199"/>
    </location>
</feature>
<dbReference type="InterPro" id="IPR021084">
    <property type="entry name" value="Het-s_prion_dom"/>
</dbReference>
<protein>
    <submittedName>
        <fullName evidence="3">Prion-inhibition propagation domain-containing protein</fullName>
    </submittedName>
</protein>
<evidence type="ECO:0000313" key="4">
    <source>
        <dbReference type="Proteomes" id="UP000544095"/>
    </source>
</evidence>
<sequence length="285" mass="32128">MAEVFGVVSGAIGVTAIFKQCVECFEYIQLGRHFSRDFGRYRLKLKIAKRRLARWGEAVSIDENPRLTAPEPDDTLARAVKAILEEIVLLFQTINKSSKRYEIKVPKEDLECLGDENLEPVFQRLDAQWATVSRPRQKEPSFIKKTAWALYDAKNFEKLIEQVSGFVDDLENLFPAEEANRRQLVQKEIEDISDEESLVILQQVAAGTDQLLADAATERVMSIDVRNYAREIKGEEKTKIRLGNDWSDSALGATAVLNERTINETGSVSARGSSTVHVGNRYGSF</sequence>
<evidence type="ECO:0000313" key="3">
    <source>
        <dbReference type="EMBL" id="KAF5569552.1"/>
    </source>
</evidence>
<keyword evidence="3" id="KW-0034">Amyloid</keyword>
<reference evidence="3 4" key="1">
    <citation type="submission" date="2020-05" db="EMBL/GenBank/DDBJ databases">
        <title>Identification and distribution of gene clusters putatively required for synthesis of sphingolipid metabolism inhibitors in phylogenetically diverse species of the filamentous fungus Fusarium.</title>
        <authorList>
            <person name="Kim H.-S."/>
            <person name="Busman M."/>
            <person name="Brown D.W."/>
            <person name="Divon H."/>
            <person name="Uhlig S."/>
            <person name="Proctor R.H."/>
        </authorList>
    </citation>
    <scope>NUCLEOTIDE SEQUENCE [LARGE SCALE GENOMIC DNA]</scope>
    <source>
        <strain evidence="3 4">NRRL 25211</strain>
    </source>
</reference>
<dbReference type="PANTHER" id="PTHR37542">
    <property type="entry name" value="HELO DOMAIN-CONTAINING PROTEIN-RELATED"/>
    <property type="match status" value="1"/>
</dbReference>
<keyword evidence="4" id="KW-1185">Reference proteome</keyword>
<organism evidence="3 4">
    <name type="scientific">Fusarium pseudoanthophilum</name>
    <dbReference type="NCBI Taxonomy" id="48495"/>
    <lineage>
        <taxon>Eukaryota</taxon>
        <taxon>Fungi</taxon>
        <taxon>Dikarya</taxon>
        <taxon>Ascomycota</taxon>
        <taxon>Pezizomycotina</taxon>
        <taxon>Sordariomycetes</taxon>
        <taxon>Hypocreomycetidae</taxon>
        <taxon>Hypocreales</taxon>
        <taxon>Nectriaceae</taxon>
        <taxon>Fusarium</taxon>
        <taxon>Fusarium fujikuroi species complex</taxon>
    </lineage>
</organism>
<dbReference type="Pfam" id="PF11558">
    <property type="entry name" value="HET-s_218-289"/>
    <property type="match status" value="1"/>
</dbReference>
<dbReference type="InterPro" id="IPR029498">
    <property type="entry name" value="HeLo_dom"/>
</dbReference>
<dbReference type="Gene3D" id="1.20.120.1020">
    <property type="entry name" value="Prion-inhibition and propagation, HeLo domain"/>
    <property type="match status" value="1"/>
</dbReference>
<dbReference type="Proteomes" id="UP000544095">
    <property type="component" value="Unassembled WGS sequence"/>
</dbReference>
<feature type="domain" description="Het-s prion-forming" evidence="1">
    <location>
        <begin position="221"/>
        <end position="283"/>
    </location>
</feature>